<organism evidence="6 7">
    <name type="scientific">Vitrella brassicaformis (strain CCMP3155)</name>
    <dbReference type="NCBI Taxonomy" id="1169540"/>
    <lineage>
        <taxon>Eukaryota</taxon>
        <taxon>Sar</taxon>
        <taxon>Alveolata</taxon>
        <taxon>Colpodellida</taxon>
        <taxon>Vitrellaceae</taxon>
        <taxon>Vitrella</taxon>
    </lineage>
</organism>
<feature type="region of interest" description="Disordered" evidence="4">
    <location>
        <begin position="143"/>
        <end position="169"/>
    </location>
</feature>
<dbReference type="GO" id="GO:0016846">
    <property type="term" value="F:carbon-sulfur lyase activity"/>
    <property type="evidence" value="ECO:0007669"/>
    <property type="project" value="InterPro"/>
</dbReference>
<comment type="similarity">
    <text evidence="1">Belongs to the Gfa family.</text>
</comment>
<dbReference type="Proteomes" id="UP000041254">
    <property type="component" value="Unassembled WGS sequence"/>
</dbReference>
<evidence type="ECO:0000259" key="5">
    <source>
        <dbReference type="PROSITE" id="PS51891"/>
    </source>
</evidence>
<evidence type="ECO:0000256" key="2">
    <source>
        <dbReference type="ARBA" id="ARBA00022723"/>
    </source>
</evidence>
<feature type="compositionally biased region" description="Basic and acidic residues" evidence="4">
    <location>
        <begin position="143"/>
        <end position="152"/>
    </location>
</feature>
<dbReference type="Gene3D" id="2.170.150.70">
    <property type="match status" value="1"/>
</dbReference>
<accession>A0A0G4EUA5</accession>
<dbReference type="OrthoDB" id="2993351at2759"/>
<feature type="compositionally biased region" description="Low complexity" evidence="4">
    <location>
        <begin position="153"/>
        <end position="169"/>
    </location>
</feature>
<dbReference type="PROSITE" id="PS51891">
    <property type="entry name" value="CENP_V_GFA"/>
    <property type="match status" value="1"/>
</dbReference>
<dbReference type="OMA" id="DCSLCRR"/>
<keyword evidence="7" id="KW-1185">Reference proteome</keyword>
<dbReference type="PANTHER" id="PTHR28620">
    <property type="entry name" value="CENTROMERE PROTEIN V"/>
    <property type="match status" value="1"/>
</dbReference>
<evidence type="ECO:0000313" key="6">
    <source>
        <dbReference type="EMBL" id="CEM02233.1"/>
    </source>
</evidence>
<dbReference type="GO" id="GO:0046872">
    <property type="term" value="F:metal ion binding"/>
    <property type="evidence" value="ECO:0007669"/>
    <property type="project" value="UniProtKB-KW"/>
</dbReference>
<dbReference type="SUPFAM" id="SSF51316">
    <property type="entry name" value="Mss4-like"/>
    <property type="match status" value="1"/>
</dbReference>
<protein>
    <recommendedName>
        <fullName evidence="5">CENP-V/GFA domain-containing protein</fullName>
    </recommendedName>
</protein>
<name>A0A0G4EUA5_VITBC</name>
<reference evidence="6 7" key="1">
    <citation type="submission" date="2014-11" db="EMBL/GenBank/DDBJ databases">
        <authorList>
            <person name="Zhu J."/>
            <person name="Qi W."/>
            <person name="Song R."/>
        </authorList>
    </citation>
    <scope>NUCLEOTIDE SEQUENCE [LARGE SCALE GENOMIC DNA]</scope>
</reference>
<dbReference type="Pfam" id="PF04828">
    <property type="entry name" value="GFA"/>
    <property type="match status" value="1"/>
</dbReference>
<keyword evidence="2" id="KW-0479">Metal-binding</keyword>
<keyword evidence="3" id="KW-0862">Zinc</keyword>
<sequence>MSTGPPGVEIDTPYAMSSQMPLVLHRGSCHCLAVRFEVQAPAVLNVIDCNCSICAIKSNLHFIVPKARFKLLQGEEMLTCYRFNSMQAQHLFCKVCGVQSFYIPRSNPDGYGVNPRCLDPSTIDKIVVEHFDGQNWEREFDQKRQALAERSADSSSSSRPTSTSERSGD</sequence>
<dbReference type="InParanoid" id="A0A0G4EUA5"/>
<dbReference type="InterPro" id="IPR006913">
    <property type="entry name" value="CENP-V/GFA"/>
</dbReference>
<dbReference type="AlphaFoldDB" id="A0A0G4EUA5"/>
<feature type="domain" description="CENP-V/GFA" evidence="5">
    <location>
        <begin position="25"/>
        <end position="137"/>
    </location>
</feature>
<dbReference type="InterPro" id="IPR011057">
    <property type="entry name" value="Mss4-like_sf"/>
</dbReference>
<dbReference type="STRING" id="1169540.A0A0G4EUA5"/>
<dbReference type="EMBL" id="CDMY01000321">
    <property type="protein sequence ID" value="CEM02233.1"/>
    <property type="molecule type" value="Genomic_DNA"/>
</dbReference>
<evidence type="ECO:0000256" key="4">
    <source>
        <dbReference type="SAM" id="MobiDB-lite"/>
    </source>
</evidence>
<evidence type="ECO:0000256" key="3">
    <source>
        <dbReference type="ARBA" id="ARBA00022833"/>
    </source>
</evidence>
<proteinExistence type="inferred from homology"/>
<dbReference type="VEuPathDB" id="CryptoDB:Vbra_13542"/>
<evidence type="ECO:0000313" key="7">
    <source>
        <dbReference type="Proteomes" id="UP000041254"/>
    </source>
</evidence>
<dbReference type="InterPro" id="IPR052355">
    <property type="entry name" value="CENP-V-like"/>
</dbReference>
<evidence type="ECO:0000256" key="1">
    <source>
        <dbReference type="ARBA" id="ARBA00005495"/>
    </source>
</evidence>
<gene>
    <name evidence="6" type="ORF">Vbra_13542</name>
</gene>
<dbReference type="PANTHER" id="PTHR28620:SF1">
    <property type="entry name" value="CENP-V_GFA DOMAIN-CONTAINING PROTEIN"/>
    <property type="match status" value="1"/>
</dbReference>